<keyword evidence="2" id="KW-0808">Transferase</keyword>
<comment type="caution">
    <text evidence="6">The sequence shown here is derived from an EMBL/GenBank/DDBJ whole genome shotgun (WGS) entry which is preliminary data.</text>
</comment>
<accession>A0ABC8SG35</accession>
<keyword evidence="3" id="KW-0472">Membrane</keyword>
<dbReference type="Pfam" id="PF07714">
    <property type="entry name" value="PK_Tyr_Ser-Thr"/>
    <property type="match status" value="1"/>
</dbReference>
<dbReference type="PANTHER" id="PTHR47985">
    <property type="entry name" value="OS07G0668900 PROTEIN"/>
    <property type="match status" value="1"/>
</dbReference>
<evidence type="ECO:0000256" key="3">
    <source>
        <dbReference type="ARBA" id="ARBA00023136"/>
    </source>
</evidence>
<protein>
    <recommendedName>
        <fullName evidence="5">Protein kinase domain-containing protein</fullName>
    </recommendedName>
</protein>
<dbReference type="EMBL" id="CAUOFW020002758">
    <property type="protein sequence ID" value="CAK9155888.1"/>
    <property type="molecule type" value="Genomic_DNA"/>
</dbReference>
<dbReference type="Gene3D" id="1.10.510.10">
    <property type="entry name" value="Transferase(Phosphotransferase) domain 1"/>
    <property type="match status" value="1"/>
</dbReference>
<evidence type="ECO:0000259" key="5">
    <source>
        <dbReference type="PROSITE" id="PS50011"/>
    </source>
</evidence>
<dbReference type="GO" id="GO:0004674">
    <property type="term" value="F:protein serine/threonine kinase activity"/>
    <property type="evidence" value="ECO:0007669"/>
    <property type="project" value="UniProtKB-KW"/>
</dbReference>
<evidence type="ECO:0000313" key="6">
    <source>
        <dbReference type="EMBL" id="CAK9155888.1"/>
    </source>
</evidence>
<comment type="subcellular location">
    <subcellularLocation>
        <location evidence="1">Cell membrane</location>
        <topology evidence="1">Lipid-anchor</topology>
    </subcellularLocation>
</comment>
<keyword evidence="4" id="KW-0449">Lipoprotein</keyword>
<organism evidence="6 7">
    <name type="scientific">Ilex paraguariensis</name>
    <name type="common">yerba mate</name>
    <dbReference type="NCBI Taxonomy" id="185542"/>
    <lineage>
        <taxon>Eukaryota</taxon>
        <taxon>Viridiplantae</taxon>
        <taxon>Streptophyta</taxon>
        <taxon>Embryophyta</taxon>
        <taxon>Tracheophyta</taxon>
        <taxon>Spermatophyta</taxon>
        <taxon>Magnoliopsida</taxon>
        <taxon>eudicotyledons</taxon>
        <taxon>Gunneridae</taxon>
        <taxon>Pentapetalae</taxon>
        <taxon>asterids</taxon>
        <taxon>campanulids</taxon>
        <taxon>Aquifoliales</taxon>
        <taxon>Aquifoliaceae</taxon>
        <taxon>Ilex</taxon>
    </lineage>
</organism>
<keyword evidence="7" id="KW-1185">Reference proteome</keyword>
<reference evidence="6 7" key="1">
    <citation type="submission" date="2024-02" db="EMBL/GenBank/DDBJ databases">
        <authorList>
            <person name="Vignale AGUSTIN F."/>
            <person name="Sosa J E."/>
            <person name="Modenutti C."/>
        </authorList>
    </citation>
    <scope>NUCLEOTIDE SEQUENCE [LARGE SCALE GENOMIC DNA]</scope>
</reference>
<evidence type="ECO:0000256" key="4">
    <source>
        <dbReference type="ARBA" id="ARBA00023288"/>
    </source>
</evidence>
<dbReference type="AlphaFoldDB" id="A0ABC8SG35"/>
<dbReference type="GO" id="GO:0005886">
    <property type="term" value="C:plasma membrane"/>
    <property type="evidence" value="ECO:0007669"/>
    <property type="project" value="UniProtKB-SubCell"/>
</dbReference>
<keyword evidence="2" id="KW-0418">Kinase</keyword>
<dbReference type="SUPFAM" id="SSF56112">
    <property type="entry name" value="Protein kinase-like (PK-like)"/>
    <property type="match status" value="1"/>
</dbReference>
<evidence type="ECO:0000313" key="7">
    <source>
        <dbReference type="Proteomes" id="UP001642360"/>
    </source>
</evidence>
<sequence length="165" mass="19034">MDFDQRALIHPHFYVRESHSSTFYAEVPCYAICDHCAFFIFRENSLLFGRLTAKCDVYSFGVVLLELLTGHRAFDETRVSAEQKLVDWVRPQLRDKRKLYRIMDTKLEAQYPRKGAYVAATLALHCVNIDARARPPMADVLAILEKLPSPKFMAIHSPSEQKNEV</sequence>
<evidence type="ECO:0000256" key="1">
    <source>
        <dbReference type="ARBA" id="ARBA00004193"/>
    </source>
</evidence>
<dbReference type="InterPro" id="IPR000719">
    <property type="entry name" value="Prot_kinase_dom"/>
</dbReference>
<keyword evidence="2" id="KW-0723">Serine/threonine-protein kinase</keyword>
<dbReference type="InterPro" id="IPR001245">
    <property type="entry name" value="Ser-Thr/Tyr_kinase_cat_dom"/>
</dbReference>
<dbReference type="InterPro" id="IPR011009">
    <property type="entry name" value="Kinase-like_dom_sf"/>
</dbReference>
<name>A0ABC8SG35_9AQUA</name>
<dbReference type="Proteomes" id="UP001642360">
    <property type="component" value="Unassembled WGS sequence"/>
</dbReference>
<proteinExistence type="predicted"/>
<dbReference type="PANTHER" id="PTHR47985:SF44">
    <property type="entry name" value="SERINE_THREONINE-PROTEIN KINASE PBS1"/>
    <property type="match status" value="1"/>
</dbReference>
<evidence type="ECO:0000256" key="2">
    <source>
        <dbReference type="ARBA" id="ARBA00022527"/>
    </source>
</evidence>
<dbReference type="PROSITE" id="PS50011">
    <property type="entry name" value="PROTEIN_KINASE_DOM"/>
    <property type="match status" value="1"/>
</dbReference>
<gene>
    <name evidence="6" type="ORF">ILEXP_LOCUS24304</name>
</gene>
<feature type="domain" description="Protein kinase" evidence="5">
    <location>
        <begin position="1"/>
        <end position="152"/>
    </location>
</feature>